<keyword evidence="4" id="KW-1185">Reference proteome</keyword>
<dbReference type="Proteomes" id="UP000269669">
    <property type="component" value="Unassembled WGS sequence"/>
</dbReference>
<dbReference type="SUPFAM" id="SSF50475">
    <property type="entry name" value="FMN-binding split barrel"/>
    <property type="match status" value="1"/>
</dbReference>
<dbReference type="PANTHER" id="PTHR42815">
    <property type="entry name" value="FAD-BINDING, PUTATIVE (AFU_ORTHOLOGUE AFUA_6G07600)-RELATED"/>
    <property type="match status" value="1"/>
</dbReference>
<evidence type="ECO:0000313" key="3">
    <source>
        <dbReference type="EMBL" id="RSL14734.1"/>
    </source>
</evidence>
<dbReference type="AlphaFoldDB" id="A0A3R9NUA4"/>
<protein>
    <recommendedName>
        <fullName evidence="2">Pyridoxamine 5'-phosphate oxidase N-terminal domain-containing protein</fullName>
    </recommendedName>
</protein>
<evidence type="ECO:0000259" key="2">
    <source>
        <dbReference type="Pfam" id="PF01243"/>
    </source>
</evidence>
<dbReference type="EMBL" id="RSDW01000001">
    <property type="protein sequence ID" value="RSL14734.1"/>
    <property type="molecule type" value="Genomic_DNA"/>
</dbReference>
<gene>
    <name evidence="3" type="ORF">EDE15_0199</name>
</gene>
<dbReference type="InterPro" id="IPR011576">
    <property type="entry name" value="Pyridox_Oxase_N"/>
</dbReference>
<dbReference type="Pfam" id="PF01243">
    <property type="entry name" value="PNPOx_N"/>
    <property type="match status" value="1"/>
</dbReference>
<dbReference type="OrthoDB" id="9796486at2"/>
<dbReference type="InterPro" id="IPR012349">
    <property type="entry name" value="Split_barrel_FMN-bd"/>
</dbReference>
<evidence type="ECO:0000256" key="1">
    <source>
        <dbReference type="SAM" id="Coils"/>
    </source>
</evidence>
<feature type="coiled-coil region" evidence="1">
    <location>
        <begin position="180"/>
        <end position="207"/>
    </location>
</feature>
<dbReference type="PANTHER" id="PTHR42815:SF2">
    <property type="entry name" value="FAD-BINDING, PUTATIVE (AFU_ORTHOLOGUE AFUA_6G07600)-RELATED"/>
    <property type="match status" value="1"/>
</dbReference>
<proteinExistence type="predicted"/>
<evidence type="ECO:0000313" key="4">
    <source>
        <dbReference type="Proteomes" id="UP000269669"/>
    </source>
</evidence>
<reference evidence="3 4" key="1">
    <citation type="submission" date="2018-12" db="EMBL/GenBank/DDBJ databases">
        <title>Sequencing of bacterial isolates from soil warming experiment in Harvard Forest, Massachusetts, USA.</title>
        <authorList>
            <person name="Deangelis K."/>
        </authorList>
    </citation>
    <scope>NUCLEOTIDE SEQUENCE [LARGE SCALE GENOMIC DNA]</scope>
    <source>
        <strain evidence="3 4">EB153</strain>
    </source>
</reference>
<dbReference type="Gene3D" id="2.30.110.10">
    <property type="entry name" value="Electron Transport, Fmn-binding Protein, Chain A"/>
    <property type="match status" value="1"/>
</dbReference>
<accession>A0A3R9NUA4</accession>
<keyword evidence="1" id="KW-0175">Coiled coil</keyword>
<feature type="domain" description="Pyridoxamine 5'-phosphate oxidase N-terminal" evidence="2">
    <location>
        <begin position="45"/>
        <end position="133"/>
    </location>
</feature>
<organism evidence="3 4">
    <name type="scientific">Edaphobacter aggregans</name>
    <dbReference type="NCBI Taxonomy" id="570835"/>
    <lineage>
        <taxon>Bacteria</taxon>
        <taxon>Pseudomonadati</taxon>
        <taxon>Acidobacteriota</taxon>
        <taxon>Terriglobia</taxon>
        <taxon>Terriglobales</taxon>
        <taxon>Acidobacteriaceae</taxon>
        <taxon>Edaphobacter</taxon>
    </lineage>
</organism>
<comment type="caution">
    <text evidence="3">The sequence shown here is derived from an EMBL/GenBank/DDBJ whole genome shotgun (WGS) entry which is preliminary data.</text>
</comment>
<dbReference type="RefSeq" id="WP_125483561.1">
    <property type="nucleotide sequence ID" value="NZ_RSDW01000001.1"/>
</dbReference>
<name>A0A3R9NUA4_9BACT</name>
<sequence>MAHQFSTLTFTDDIKAVQREMGSRSANEKLTERGPANDTLSDFEKDFISRRDGFYISTIGESGWPYIQFRGGPVGFLHIVDDRTLAYADITGNRQYITTGNLRTDHRAALFLMDYPYQSRLKILSNVESIPWDEAPDWKNQLKIPLKGRPERLILIHLAAFDWNCPQNIPQRWTLDELKQTQLFDRIQSLEDEVRNLRTELAQARSDAPPGHPQGS</sequence>